<dbReference type="PANTHER" id="PTHR45786">
    <property type="entry name" value="DNA BINDING PROTEIN-LIKE"/>
    <property type="match status" value="1"/>
</dbReference>
<protein>
    <submittedName>
        <fullName evidence="2">Helitron_like_N domain-containing protein</fullName>
    </submittedName>
</protein>
<evidence type="ECO:0000259" key="1">
    <source>
        <dbReference type="Pfam" id="PF14214"/>
    </source>
</evidence>
<accession>A0A8X6R273</accession>
<dbReference type="Pfam" id="PF14214">
    <property type="entry name" value="Helitron_like_N"/>
    <property type="match status" value="1"/>
</dbReference>
<keyword evidence="3" id="KW-1185">Reference proteome</keyword>
<dbReference type="Proteomes" id="UP000887159">
    <property type="component" value="Unassembled WGS sequence"/>
</dbReference>
<dbReference type="EMBL" id="BMAU01021021">
    <property type="protein sequence ID" value="GFX86996.1"/>
    <property type="molecule type" value="Genomic_DNA"/>
</dbReference>
<dbReference type="PANTHER" id="PTHR45786:SF74">
    <property type="entry name" value="ATP-DEPENDENT DNA HELICASE"/>
    <property type="match status" value="1"/>
</dbReference>
<evidence type="ECO:0000313" key="3">
    <source>
        <dbReference type="Proteomes" id="UP000887159"/>
    </source>
</evidence>
<feature type="domain" description="Helitron helicase-like" evidence="1">
    <location>
        <begin position="1"/>
        <end position="154"/>
    </location>
</feature>
<proteinExistence type="predicted"/>
<comment type="caution">
    <text evidence="2">The sequence shown here is derived from an EMBL/GenBank/DDBJ whole genome shotgun (WGS) entry which is preliminary data.</text>
</comment>
<reference evidence="2" key="1">
    <citation type="submission" date="2020-08" db="EMBL/GenBank/DDBJ databases">
        <title>Multicomponent nature underlies the extraordinary mechanical properties of spider dragline silk.</title>
        <authorList>
            <person name="Kono N."/>
            <person name="Nakamura H."/>
            <person name="Mori M."/>
            <person name="Yoshida Y."/>
            <person name="Ohtoshi R."/>
            <person name="Malay A.D."/>
            <person name="Moran D.A.P."/>
            <person name="Tomita M."/>
            <person name="Numata K."/>
            <person name="Arakawa K."/>
        </authorList>
    </citation>
    <scope>NUCLEOTIDE SEQUENCE</scope>
</reference>
<organism evidence="2 3">
    <name type="scientific">Trichonephila clavipes</name>
    <name type="common">Golden silk orbweaver</name>
    <name type="synonym">Nephila clavipes</name>
    <dbReference type="NCBI Taxonomy" id="2585209"/>
    <lineage>
        <taxon>Eukaryota</taxon>
        <taxon>Metazoa</taxon>
        <taxon>Ecdysozoa</taxon>
        <taxon>Arthropoda</taxon>
        <taxon>Chelicerata</taxon>
        <taxon>Arachnida</taxon>
        <taxon>Araneae</taxon>
        <taxon>Araneomorphae</taxon>
        <taxon>Entelegynae</taxon>
        <taxon>Araneoidea</taxon>
        <taxon>Nephilidae</taxon>
        <taxon>Trichonephila</taxon>
    </lineage>
</organism>
<gene>
    <name evidence="2" type="primary">EVAR_3879_1</name>
    <name evidence="2" type="ORF">TNCV_2636361</name>
</gene>
<dbReference type="InterPro" id="IPR025476">
    <property type="entry name" value="Helitron_helicase-like"/>
</dbReference>
<name>A0A8X6R273_TRICX</name>
<sequence>MYVKVESERLRFIALNQTKLRAENYIHLQDAIRNDADLDPNSLGQMVILPSSFVNSTRYLHEYTQDAFTYVRNYGRPDLFITITCNPAWPEITTELIPGQNSTVRHDLTARVFKVKVQKLVALLTKGKIFSDMKCFMYSIEGQKRGLPHVHLLLWLMEKLRPNQIDEIISAEIPNL</sequence>
<evidence type="ECO:0000313" key="2">
    <source>
        <dbReference type="EMBL" id="GFX86996.1"/>
    </source>
</evidence>
<dbReference type="AlphaFoldDB" id="A0A8X6R273"/>